<evidence type="ECO:0000313" key="12">
    <source>
        <dbReference type="EMBL" id="RXS97681.1"/>
    </source>
</evidence>
<dbReference type="SUPFAM" id="SSF52279">
    <property type="entry name" value="Beta-D-glucan exohydrolase, C-terminal domain"/>
    <property type="match status" value="1"/>
</dbReference>
<dbReference type="GO" id="GO:0042597">
    <property type="term" value="C:periplasmic space"/>
    <property type="evidence" value="ECO:0007669"/>
    <property type="project" value="UniProtKB-SubCell"/>
</dbReference>
<dbReference type="FunFam" id="2.60.40.10:FF:000495">
    <property type="entry name" value="Periplasmic beta-glucosidase"/>
    <property type="match status" value="1"/>
</dbReference>
<evidence type="ECO:0000256" key="9">
    <source>
        <dbReference type="ARBA" id="ARBA00067498"/>
    </source>
</evidence>
<dbReference type="OrthoDB" id="9805821at2"/>
<dbReference type="InterPro" id="IPR050288">
    <property type="entry name" value="Cellulose_deg_GH3"/>
</dbReference>
<keyword evidence="7" id="KW-0378">Hydrolase</keyword>
<evidence type="ECO:0000256" key="5">
    <source>
        <dbReference type="ARBA" id="ARBA00022729"/>
    </source>
</evidence>
<gene>
    <name evidence="12" type="primary">bglX</name>
    <name evidence="12" type="ORF">ESZ00_07355</name>
</gene>
<keyword evidence="8" id="KW-0326">Glycosidase</keyword>
<evidence type="ECO:0000256" key="8">
    <source>
        <dbReference type="ARBA" id="ARBA00023295"/>
    </source>
</evidence>
<dbReference type="PRINTS" id="PR00133">
    <property type="entry name" value="GLHYDRLASE3"/>
</dbReference>
<dbReference type="Pfam" id="PF00933">
    <property type="entry name" value="Glyco_hydro_3"/>
    <property type="match status" value="1"/>
</dbReference>
<protein>
    <recommendedName>
        <fullName evidence="9">Periplasmic beta-glucosidase</fullName>
        <ecNumber evidence="4">3.2.1.21</ecNumber>
    </recommendedName>
</protein>
<dbReference type="NCBIfam" id="NF011678">
    <property type="entry name" value="PRK15098.1"/>
    <property type="match status" value="1"/>
</dbReference>
<evidence type="ECO:0000256" key="6">
    <source>
        <dbReference type="ARBA" id="ARBA00022764"/>
    </source>
</evidence>
<comment type="caution">
    <text evidence="12">The sequence shown here is derived from an EMBL/GenBank/DDBJ whole genome shotgun (WGS) entry which is preliminary data.</text>
</comment>
<dbReference type="RefSeq" id="WP_129207460.1">
    <property type="nucleotide sequence ID" value="NZ_BMGU01000001.1"/>
</dbReference>
<evidence type="ECO:0000256" key="10">
    <source>
        <dbReference type="SAM" id="SignalP"/>
    </source>
</evidence>
<evidence type="ECO:0000256" key="7">
    <source>
        <dbReference type="ARBA" id="ARBA00022801"/>
    </source>
</evidence>
<dbReference type="InterPro" id="IPR017853">
    <property type="entry name" value="GH"/>
</dbReference>
<dbReference type="GO" id="GO:0008422">
    <property type="term" value="F:beta-glucosidase activity"/>
    <property type="evidence" value="ECO:0007669"/>
    <property type="project" value="UniProtKB-EC"/>
</dbReference>
<sequence length="767" mass="83315">MQKKQYDAPILLLLLAFLGMARFAAAQAMSEQEAAAKAQQILSQLSTGEKIGQLSQLFYFGPKAPAELSPGMPIEDAVAKGDVGSLLFVTDPATINRLQHIAVEQSPHHIPLIFGFDVIHGFRTIFPVPLAMAASWDPAMVTRVQSIAAQEARSVGIDWAFAPMVDIARDPRWGRIVEGAGEDPYLGSAMAAAQVRGFQGDAIGESDHLLATAKHFAGYGAAEGGRDYEASYISDAQLWNIYLQPFHAAVKAGVGTLMSAYMDLNDVPASGNRWLLHDVLRDAWGFQGFVVSDADAVKSLAAHGFAKDEQDAAVRAVTAGVNMEMALGHDAYTKGLPEALKQGLVTERQVDEAVLPILEMKLRMGLFDHPYVDEARSERILADPEHRAAARLAAERSAVLLRNEGSLLPLKQSSLHRVAVIGPLADSKLDTLGSWSFQEKLPETVTVLEGLKNKLGPGADVLYEQGVQIRRKYPSMFDALFGVKPEPEWPASEAKQHLDNAVRAARESDIVVLVLGEAQNMSGERASRESLALPGEEEQLLEAVAAAGKPVVLVMLNGRPLDLRWASAHVPAILEAWYPGTQGGNAIADLLFGDAVPGGKLPITWPRDVGQVPQPYAHNTTQDPEDSGIRYWDEESTPLYPFGYGLSYTTFAFSNLKLDRSAVTPADTVNVSVDVTNTGAVAGDEVVQLYTHQRYGLASRPVRELKGFERVSLKPGETKTVHFALDRDQLAYWSAATHGWTFDPSIYDVWAGDDSRAALHAQFEVQK</sequence>
<evidence type="ECO:0000313" key="13">
    <source>
        <dbReference type="Proteomes" id="UP000290253"/>
    </source>
</evidence>
<dbReference type="InterPro" id="IPR001764">
    <property type="entry name" value="Glyco_hydro_3_N"/>
</dbReference>
<proteinExistence type="inferred from homology"/>
<dbReference type="EC" id="3.2.1.21" evidence="4"/>
<evidence type="ECO:0000256" key="3">
    <source>
        <dbReference type="ARBA" id="ARBA00005336"/>
    </source>
</evidence>
<dbReference type="InterPro" id="IPR036881">
    <property type="entry name" value="Glyco_hydro_3_C_sf"/>
</dbReference>
<keyword evidence="5 10" id="KW-0732">Signal</keyword>
<evidence type="ECO:0000256" key="1">
    <source>
        <dbReference type="ARBA" id="ARBA00000448"/>
    </source>
</evidence>
<dbReference type="PANTHER" id="PTHR42715:SF10">
    <property type="entry name" value="BETA-GLUCOSIDASE"/>
    <property type="match status" value="1"/>
</dbReference>
<comment type="similarity">
    <text evidence="3">Belongs to the glycosyl hydrolase 3 family.</text>
</comment>
<keyword evidence="6" id="KW-0574">Periplasm</keyword>
<dbReference type="EMBL" id="SDMK01000001">
    <property type="protein sequence ID" value="RXS97681.1"/>
    <property type="molecule type" value="Genomic_DNA"/>
</dbReference>
<dbReference type="InterPro" id="IPR036962">
    <property type="entry name" value="Glyco_hydro_3_N_sf"/>
</dbReference>
<dbReference type="Pfam" id="PF14310">
    <property type="entry name" value="Fn3-like"/>
    <property type="match status" value="1"/>
</dbReference>
<dbReference type="GO" id="GO:0005975">
    <property type="term" value="P:carbohydrate metabolic process"/>
    <property type="evidence" value="ECO:0007669"/>
    <property type="project" value="InterPro"/>
</dbReference>
<dbReference type="Pfam" id="PF01915">
    <property type="entry name" value="Glyco_hydro_3_C"/>
    <property type="match status" value="1"/>
</dbReference>
<evidence type="ECO:0000259" key="11">
    <source>
        <dbReference type="SMART" id="SM01217"/>
    </source>
</evidence>
<dbReference type="Gene3D" id="3.20.20.300">
    <property type="entry name" value="Glycoside hydrolase, family 3, N-terminal domain"/>
    <property type="match status" value="1"/>
</dbReference>
<evidence type="ECO:0000256" key="2">
    <source>
        <dbReference type="ARBA" id="ARBA00004418"/>
    </source>
</evidence>
<feature type="domain" description="Fibronectin type III-like" evidence="11">
    <location>
        <begin position="685"/>
        <end position="755"/>
    </location>
</feature>
<dbReference type="SMART" id="SM01217">
    <property type="entry name" value="Fn3_like"/>
    <property type="match status" value="1"/>
</dbReference>
<dbReference type="InterPro" id="IPR002772">
    <property type="entry name" value="Glyco_hydro_3_C"/>
</dbReference>
<feature type="signal peptide" evidence="10">
    <location>
        <begin position="1"/>
        <end position="26"/>
    </location>
</feature>
<dbReference type="AlphaFoldDB" id="A0A4Q1SJ69"/>
<comment type="catalytic activity">
    <reaction evidence="1">
        <text>Hydrolysis of terminal, non-reducing beta-D-glucosyl residues with release of beta-D-glucose.</text>
        <dbReference type="EC" id="3.2.1.21"/>
    </reaction>
</comment>
<dbReference type="Proteomes" id="UP000290253">
    <property type="component" value="Unassembled WGS sequence"/>
</dbReference>
<dbReference type="InterPro" id="IPR026891">
    <property type="entry name" value="Fn3-like"/>
</dbReference>
<comment type="subcellular location">
    <subcellularLocation>
        <location evidence="2">Periplasm</location>
    </subcellularLocation>
</comment>
<dbReference type="InterPro" id="IPR013783">
    <property type="entry name" value="Ig-like_fold"/>
</dbReference>
<dbReference type="SUPFAM" id="SSF51445">
    <property type="entry name" value="(Trans)glycosidases"/>
    <property type="match status" value="1"/>
</dbReference>
<feature type="chain" id="PRO_5020325980" description="Periplasmic beta-glucosidase" evidence="10">
    <location>
        <begin position="27"/>
        <end position="767"/>
    </location>
</feature>
<dbReference type="FunFam" id="3.40.50.1700:FF:000004">
    <property type="entry name" value="Periplasmic beta-glucosidase"/>
    <property type="match status" value="1"/>
</dbReference>
<dbReference type="FunFam" id="3.20.20.300:FF:000005">
    <property type="entry name" value="Periplasmic beta-glucosidase"/>
    <property type="match status" value="1"/>
</dbReference>
<reference evidence="12 13" key="1">
    <citation type="journal article" date="2016" name="Int. J. Syst. Evol. Microbiol.">
        <title>Acidipila dinghuensis sp. nov., an acidobacterium isolated from forest soil.</title>
        <authorList>
            <person name="Jiang Y.W."/>
            <person name="Wang J."/>
            <person name="Chen M.H."/>
            <person name="Lv Y.Y."/>
            <person name="Qiu L.H."/>
        </authorList>
    </citation>
    <scope>NUCLEOTIDE SEQUENCE [LARGE SCALE GENOMIC DNA]</scope>
    <source>
        <strain evidence="12 13">DHOF10</strain>
    </source>
</reference>
<dbReference type="Gene3D" id="3.40.50.1700">
    <property type="entry name" value="Glycoside hydrolase family 3 C-terminal domain"/>
    <property type="match status" value="1"/>
</dbReference>
<evidence type="ECO:0000256" key="4">
    <source>
        <dbReference type="ARBA" id="ARBA00012744"/>
    </source>
</evidence>
<accession>A0A4Q1SJ69</accession>
<name>A0A4Q1SJ69_9BACT</name>
<organism evidence="12 13">
    <name type="scientific">Silvibacterium dinghuense</name>
    <dbReference type="NCBI Taxonomy" id="1560006"/>
    <lineage>
        <taxon>Bacteria</taxon>
        <taxon>Pseudomonadati</taxon>
        <taxon>Acidobacteriota</taxon>
        <taxon>Terriglobia</taxon>
        <taxon>Terriglobales</taxon>
        <taxon>Acidobacteriaceae</taxon>
        <taxon>Silvibacterium</taxon>
    </lineage>
</organism>
<dbReference type="PANTHER" id="PTHR42715">
    <property type="entry name" value="BETA-GLUCOSIDASE"/>
    <property type="match status" value="1"/>
</dbReference>
<keyword evidence="13" id="KW-1185">Reference proteome</keyword>
<dbReference type="Gene3D" id="2.60.40.10">
    <property type="entry name" value="Immunoglobulins"/>
    <property type="match status" value="1"/>
</dbReference>